<protein>
    <recommendedName>
        <fullName evidence="2">C2H2-type domain-containing protein</fullName>
    </recommendedName>
</protein>
<dbReference type="HOGENOM" id="CLU_075838_3_0_1"/>
<gene>
    <name evidence="3" type="ORF">DOTSEDRAFT_75253</name>
</gene>
<keyword evidence="1" id="KW-0479">Metal-binding</keyword>
<reference evidence="3 4" key="2">
    <citation type="journal article" date="2012" name="PLoS Pathog.">
        <title>Diverse lifestyles and strategies of plant pathogenesis encoded in the genomes of eighteen Dothideomycetes fungi.</title>
        <authorList>
            <person name="Ohm R.A."/>
            <person name="Feau N."/>
            <person name="Henrissat B."/>
            <person name="Schoch C.L."/>
            <person name="Horwitz B.A."/>
            <person name="Barry K.W."/>
            <person name="Condon B.J."/>
            <person name="Copeland A.C."/>
            <person name="Dhillon B."/>
            <person name="Glaser F."/>
            <person name="Hesse C.N."/>
            <person name="Kosti I."/>
            <person name="LaButti K."/>
            <person name="Lindquist E.A."/>
            <person name="Lucas S."/>
            <person name="Salamov A.A."/>
            <person name="Bradshaw R.E."/>
            <person name="Ciuffetti L."/>
            <person name="Hamelin R.C."/>
            <person name="Kema G.H.J."/>
            <person name="Lawrence C."/>
            <person name="Scott J.A."/>
            <person name="Spatafora J.W."/>
            <person name="Turgeon B.G."/>
            <person name="de Wit P.J.G.M."/>
            <person name="Zhong S."/>
            <person name="Goodwin S.B."/>
            <person name="Grigoriev I.V."/>
        </authorList>
    </citation>
    <scope>NUCLEOTIDE SEQUENCE [LARGE SCALE GENOMIC DNA]</scope>
    <source>
        <strain evidence="4">NZE10 / CBS 128990</strain>
    </source>
</reference>
<dbReference type="AlphaFoldDB" id="M2YKM6"/>
<reference evidence="4" key="1">
    <citation type="journal article" date="2012" name="PLoS Genet.">
        <title>The genomes of the fungal plant pathogens Cladosporium fulvum and Dothistroma septosporum reveal adaptation to different hosts and lifestyles but also signatures of common ancestry.</title>
        <authorList>
            <person name="de Wit P.J.G.M."/>
            <person name="van der Burgt A."/>
            <person name="Oekmen B."/>
            <person name="Stergiopoulos I."/>
            <person name="Abd-Elsalam K.A."/>
            <person name="Aerts A.L."/>
            <person name="Bahkali A.H."/>
            <person name="Beenen H.G."/>
            <person name="Chettri P."/>
            <person name="Cox M.P."/>
            <person name="Datema E."/>
            <person name="de Vries R.P."/>
            <person name="Dhillon B."/>
            <person name="Ganley A.R."/>
            <person name="Griffiths S.A."/>
            <person name="Guo Y."/>
            <person name="Hamelin R.C."/>
            <person name="Henrissat B."/>
            <person name="Kabir M.S."/>
            <person name="Jashni M.K."/>
            <person name="Kema G."/>
            <person name="Klaubauf S."/>
            <person name="Lapidus A."/>
            <person name="Levasseur A."/>
            <person name="Lindquist E."/>
            <person name="Mehrabi R."/>
            <person name="Ohm R.A."/>
            <person name="Owen T.J."/>
            <person name="Salamov A."/>
            <person name="Schwelm A."/>
            <person name="Schijlen E."/>
            <person name="Sun H."/>
            <person name="van den Burg H.A."/>
            <person name="van Ham R.C.H.J."/>
            <person name="Zhang S."/>
            <person name="Goodwin S.B."/>
            <person name="Grigoriev I.V."/>
            <person name="Collemare J."/>
            <person name="Bradshaw R.E."/>
        </authorList>
    </citation>
    <scope>NUCLEOTIDE SEQUENCE [LARGE SCALE GENOMIC DNA]</scope>
    <source>
        <strain evidence="4">NZE10 / CBS 128990</strain>
    </source>
</reference>
<dbReference type="OrthoDB" id="6105938at2759"/>
<dbReference type="InterPro" id="IPR013087">
    <property type="entry name" value="Znf_C2H2_type"/>
</dbReference>
<dbReference type="Proteomes" id="UP000016933">
    <property type="component" value="Unassembled WGS sequence"/>
</dbReference>
<name>M2YKM6_DOTSN</name>
<evidence type="ECO:0000313" key="3">
    <source>
        <dbReference type="EMBL" id="EME39526.1"/>
    </source>
</evidence>
<proteinExistence type="predicted"/>
<dbReference type="InterPro" id="IPR036236">
    <property type="entry name" value="Znf_C2H2_sf"/>
</dbReference>
<keyword evidence="4" id="KW-1185">Reference proteome</keyword>
<evidence type="ECO:0000313" key="4">
    <source>
        <dbReference type="Proteomes" id="UP000016933"/>
    </source>
</evidence>
<feature type="domain" description="C2H2-type" evidence="2">
    <location>
        <begin position="59"/>
        <end position="77"/>
    </location>
</feature>
<dbReference type="GO" id="GO:0008270">
    <property type="term" value="F:zinc ion binding"/>
    <property type="evidence" value="ECO:0007669"/>
    <property type="project" value="UniProtKB-KW"/>
</dbReference>
<evidence type="ECO:0000256" key="1">
    <source>
        <dbReference type="PROSITE-ProRule" id="PRU00042"/>
    </source>
</evidence>
<accession>M2YKM6</accession>
<dbReference type="EMBL" id="KB446545">
    <property type="protein sequence ID" value="EME39526.1"/>
    <property type="molecule type" value="Genomic_DNA"/>
</dbReference>
<dbReference type="STRING" id="675120.M2YKM6"/>
<sequence>MLSHLEQGYCPGQIDAEDINRSTARCYQWAHYLYAAWRKDFLKCRATYSRNWNHPDAPWKCPTCGRDFKTLSALFRHAWSPACDEDEDSWPLRNLKRWLRKCHDT</sequence>
<dbReference type="PROSITE" id="PS50157">
    <property type="entry name" value="ZINC_FINGER_C2H2_2"/>
    <property type="match status" value="1"/>
</dbReference>
<organism evidence="3 4">
    <name type="scientific">Dothistroma septosporum (strain NZE10 / CBS 128990)</name>
    <name type="common">Red band needle blight fungus</name>
    <name type="synonym">Mycosphaerella pini</name>
    <dbReference type="NCBI Taxonomy" id="675120"/>
    <lineage>
        <taxon>Eukaryota</taxon>
        <taxon>Fungi</taxon>
        <taxon>Dikarya</taxon>
        <taxon>Ascomycota</taxon>
        <taxon>Pezizomycotina</taxon>
        <taxon>Dothideomycetes</taxon>
        <taxon>Dothideomycetidae</taxon>
        <taxon>Mycosphaerellales</taxon>
        <taxon>Mycosphaerellaceae</taxon>
        <taxon>Dothistroma</taxon>
    </lineage>
</organism>
<evidence type="ECO:0000259" key="2">
    <source>
        <dbReference type="PROSITE" id="PS50157"/>
    </source>
</evidence>
<dbReference type="SUPFAM" id="SSF57667">
    <property type="entry name" value="beta-beta-alpha zinc fingers"/>
    <property type="match status" value="1"/>
</dbReference>
<keyword evidence="1" id="KW-0862">Zinc</keyword>
<keyword evidence="1" id="KW-0863">Zinc-finger</keyword>